<dbReference type="EMBL" id="BMAV01024088">
    <property type="protein sequence ID" value="GFS30016.1"/>
    <property type="molecule type" value="Genomic_DNA"/>
</dbReference>
<proteinExistence type="predicted"/>
<evidence type="ECO:0000313" key="2">
    <source>
        <dbReference type="Proteomes" id="UP000886998"/>
    </source>
</evidence>
<organism evidence="1 2">
    <name type="scientific">Trichonephila inaurata madagascariensis</name>
    <dbReference type="NCBI Taxonomy" id="2747483"/>
    <lineage>
        <taxon>Eukaryota</taxon>
        <taxon>Metazoa</taxon>
        <taxon>Ecdysozoa</taxon>
        <taxon>Arthropoda</taxon>
        <taxon>Chelicerata</taxon>
        <taxon>Arachnida</taxon>
        <taxon>Araneae</taxon>
        <taxon>Araneomorphae</taxon>
        <taxon>Entelegynae</taxon>
        <taxon>Araneoidea</taxon>
        <taxon>Nephilidae</taxon>
        <taxon>Trichonephila</taxon>
        <taxon>Trichonephila inaurata</taxon>
    </lineage>
</organism>
<gene>
    <name evidence="1" type="ORF">TNIN_164481</name>
</gene>
<keyword evidence="2" id="KW-1185">Reference proteome</keyword>
<reference evidence="1" key="1">
    <citation type="submission" date="2020-08" db="EMBL/GenBank/DDBJ databases">
        <title>Multicomponent nature underlies the extraordinary mechanical properties of spider dragline silk.</title>
        <authorList>
            <person name="Kono N."/>
            <person name="Nakamura H."/>
            <person name="Mori M."/>
            <person name="Yoshida Y."/>
            <person name="Ohtoshi R."/>
            <person name="Malay A.D."/>
            <person name="Moran D.A.P."/>
            <person name="Tomita M."/>
            <person name="Numata K."/>
            <person name="Arakawa K."/>
        </authorList>
    </citation>
    <scope>NUCLEOTIDE SEQUENCE</scope>
</reference>
<evidence type="ECO:0000313" key="1">
    <source>
        <dbReference type="EMBL" id="GFS30016.1"/>
    </source>
</evidence>
<sequence length="249" mass="28238">MSSSARSVRASNGSGSTANVADPFEEAVTLIQSIIEGVKKANDENKWQECVGNFDYSSMIRLLRRQSSHFKKAFNRVKNEENFKRNDKVVKCLDDLAAGLSKSREFLRPFVPLIREKRSCDTCSNELLPYNEGRRIYGNLDCLMGKGISIYSKDIPDKEFKVIDKLANGFIFIHVSPTWKDSGEDETITVSMNGIEIAVQIRIEKLVQNKSRPLSFSARLVTASEEFEQLNNELKKDFNNITEKINLVN</sequence>
<name>A0A8X6M7T1_9ARAC</name>
<dbReference type="Proteomes" id="UP000886998">
    <property type="component" value="Unassembled WGS sequence"/>
</dbReference>
<accession>A0A8X6M7T1</accession>
<protein>
    <submittedName>
        <fullName evidence="1">Uncharacterized protein</fullName>
    </submittedName>
</protein>
<comment type="caution">
    <text evidence="1">The sequence shown here is derived from an EMBL/GenBank/DDBJ whole genome shotgun (WGS) entry which is preliminary data.</text>
</comment>
<dbReference type="AlphaFoldDB" id="A0A8X6M7T1"/>
<dbReference type="OrthoDB" id="10333605at2759"/>